<gene>
    <name evidence="1" type="ORF">1723</name>
</gene>
<dbReference type="STRING" id="690567.1723"/>
<accession>A0A0E4C8U8</accession>
<dbReference type="Proteomes" id="UP000045545">
    <property type="component" value="Unassembled WGS sequence"/>
</dbReference>
<dbReference type="RefSeq" id="WP_046497713.1">
    <property type="nucleotide sequence ID" value="NZ_CGIH01000028.1"/>
</dbReference>
<evidence type="ECO:0000313" key="1">
    <source>
        <dbReference type="EMBL" id="CFX73063.1"/>
    </source>
</evidence>
<name>A0A0E4C8U8_9FIRM</name>
<dbReference type="OrthoDB" id="2080471at2"/>
<protein>
    <submittedName>
        <fullName evidence="1">Uncharacterized</fullName>
    </submittedName>
</protein>
<organism evidence="1 2">
    <name type="scientific">Syntrophomonas zehnderi OL-4</name>
    <dbReference type="NCBI Taxonomy" id="690567"/>
    <lineage>
        <taxon>Bacteria</taxon>
        <taxon>Bacillati</taxon>
        <taxon>Bacillota</taxon>
        <taxon>Clostridia</taxon>
        <taxon>Eubacteriales</taxon>
        <taxon>Syntrophomonadaceae</taxon>
        <taxon>Syntrophomonas</taxon>
    </lineage>
</organism>
<dbReference type="AlphaFoldDB" id="A0A0E4C8U8"/>
<evidence type="ECO:0000313" key="2">
    <source>
        <dbReference type="Proteomes" id="UP000045545"/>
    </source>
</evidence>
<dbReference type="EMBL" id="CGIH01000028">
    <property type="protein sequence ID" value="CFX73063.1"/>
    <property type="molecule type" value="Genomic_DNA"/>
</dbReference>
<reference evidence="1 2" key="1">
    <citation type="submission" date="2015-03" db="EMBL/GenBank/DDBJ databases">
        <authorList>
            <person name="Murphy D."/>
        </authorList>
    </citation>
    <scope>NUCLEOTIDE SEQUENCE [LARGE SCALE GENOMIC DNA]</scope>
    <source>
        <strain evidence="1 2">OL-4</strain>
    </source>
</reference>
<sequence>MAGGYIQVPPDSTGKKLNARYRAIEGTAGYEQYVAWHGLPTFYCLAPSVALAQNKHLFSIYNDAGSGYLIRVPRLSIVNMSLTSVSGVGVELDFMRTTSQSGGTVITPQKADTADVNLTAAIRIATGATIAEGALLWPVTLNNDEIPLTLNATPLLDFNMIPRGMDVKPLCIRPGEGFSIKQITNTSVGLWSILAVITAEDVA</sequence>
<proteinExistence type="predicted"/>
<keyword evidence="2" id="KW-1185">Reference proteome</keyword>